<evidence type="ECO:0000259" key="2">
    <source>
        <dbReference type="Pfam" id="PF25917"/>
    </source>
</evidence>
<evidence type="ECO:0000313" key="4">
    <source>
        <dbReference type="EMBL" id="WOJ88762.1"/>
    </source>
</evidence>
<feature type="domain" description="Multidrug resistance protein MdtA-like barrel-sandwich hybrid" evidence="2">
    <location>
        <begin position="73"/>
        <end position="193"/>
    </location>
</feature>
<evidence type="ECO:0000256" key="1">
    <source>
        <dbReference type="ARBA" id="ARBA00009477"/>
    </source>
</evidence>
<dbReference type="InterPro" id="IPR058625">
    <property type="entry name" value="MdtA-like_BSH"/>
</dbReference>
<dbReference type="InterPro" id="IPR006143">
    <property type="entry name" value="RND_pump_MFP"/>
</dbReference>
<dbReference type="NCBIfam" id="TIGR01730">
    <property type="entry name" value="RND_mfp"/>
    <property type="match status" value="1"/>
</dbReference>
<comment type="similarity">
    <text evidence="1">Belongs to the membrane fusion protein (MFP) (TC 8.A.1) family.</text>
</comment>
<dbReference type="RefSeq" id="WP_407338199.1">
    <property type="nucleotide sequence ID" value="NZ_CP136862.1"/>
</dbReference>
<feature type="domain" description="CusB-like beta-barrel" evidence="3">
    <location>
        <begin position="203"/>
        <end position="277"/>
    </location>
</feature>
<evidence type="ECO:0000259" key="3">
    <source>
        <dbReference type="Pfam" id="PF25954"/>
    </source>
</evidence>
<dbReference type="Pfam" id="PF25954">
    <property type="entry name" value="Beta-barrel_RND_2"/>
    <property type="match status" value="1"/>
</dbReference>
<dbReference type="Gene3D" id="2.40.50.100">
    <property type="match status" value="1"/>
</dbReference>
<organism evidence="4 5">
    <name type="scientific">Methylocapsa polymorpha</name>
    <dbReference type="NCBI Taxonomy" id="3080828"/>
    <lineage>
        <taxon>Bacteria</taxon>
        <taxon>Pseudomonadati</taxon>
        <taxon>Pseudomonadota</taxon>
        <taxon>Alphaproteobacteria</taxon>
        <taxon>Hyphomicrobiales</taxon>
        <taxon>Beijerinckiaceae</taxon>
        <taxon>Methylocapsa</taxon>
    </lineage>
</organism>
<proteinExistence type="inferred from homology"/>
<dbReference type="Proteomes" id="UP001626536">
    <property type="component" value="Chromosome"/>
</dbReference>
<accession>A0ABZ0HN83</accession>
<dbReference type="PANTHER" id="PTHR30469">
    <property type="entry name" value="MULTIDRUG RESISTANCE PROTEIN MDTA"/>
    <property type="match status" value="1"/>
</dbReference>
<dbReference type="Gene3D" id="1.10.287.470">
    <property type="entry name" value="Helix hairpin bin"/>
    <property type="match status" value="1"/>
</dbReference>
<dbReference type="SUPFAM" id="SSF111369">
    <property type="entry name" value="HlyD-like secretion proteins"/>
    <property type="match status" value="1"/>
</dbReference>
<sequence>MKRIIIFILVFIFLTALGGGLGYFQFVVKPQMIKTFIAQAAPPPATVAVSEAAADIWAPRLPAIGSFRAVQGIDVSPQIGGAIVAVRVESGQDVEKGARLFEIDNSVEQADLKSNLATLKNAEFTLERQRQLSLSGNTPKANFDSAEAARDSAAAAVERVRAIIAQKTLVAPFSGRLGIRKTDLGQYVSPGTSLITLQQLDPIYVDFPVPEKSLDLLKPDQILEVEVDAYPGKIFRGVIKTIDARIAQESRNVLVRGELENKKRQLLPGMFANVNVIAGAPAKIVTLPRTAINYSLYGDSVFVVIPAAPEAGAAAPLKRGPRRRRNSMAKRL</sequence>
<dbReference type="PANTHER" id="PTHR30469:SF11">
    <property type="entry name" value="BLL4320 PROTEIN"/>
    <property type="match status" value="1"/>
</dbReference>
<dbReference type="Gene3D" id="2.40.30.170">
    <property type="match status" value="1"/>
</dbReference>
<reference evidence="4 5" key="1">
    <citation type="submission" date="2023-10" db="EMBL/GenBank/DDBJ databases">
        <title>Novel methanotroph of the genus Methylocapsa from a subarctic wetland.</title>
        <authorList>
            <person name="Belova S.E."/>
            <person name="Oshkin I.Y."/>
            <person name="Miroshnikov K."/>
            <person name="Dedysh S.N."/>
        </authorList>
    </citation>
    <scope>NUCLEOTIDE SEQUENCE [LARGE SCALE GENOMIC DNA]</scope>
    <source>
        <strain evidence="4 5">RX1</strain>
    </source>
</reference>
<keyword evidence="5" id="KW-1185">Reference proteome</keyword>
<dbReference type="EMBL" id="CP136862">
    <property type="protein sequence ID" value="WOJ88762.1"/>
    <property type="molecule type" value="Genomic_DNA"/>
</dbReference>
<protein>
    <submittedName>
        <fullName evidence="4">Efflux RND transporter periplasmic adaptor subunit</fullName>
    </submittedName>
</protein>
<dbReference type="InterPro" id="IPR058792">
    <property type="entry name" value="Beta-barrel_RND_2"/>
</dbReference>
<gene>
    <name evidence="4" type="ORF">RZS28_13190</name>
</gene>
<name>A0ABZ0HN83_9HYPH</name>
<dbReference type="Pfam" id="PF25917">
    <property type="entry name" value="BSH_RND"/>
    <property type="match status" value="1"/>
</dbReference>
<evidence type="ECO:0000313" key="5">
    <source>
        <dbReference type="Proteomes" id="UP001626536"/>
    </source>
</evidence>